<dbReference type="AlphaFoldDB" id="A0A9D4DSD4"/>
<organism evidence="1 2">
    <name type="scientific">Dreissena polymorpha</name>
    <name type="common">Zebra mussel</name>
    <name type="synonym">Mytilus polymorpha</name>
    <dbReference type="NCBI Taxonomy" id="45954"/>
    <lineage>
        <taxon>Eukaryota</taxon>
        <taxon>Metazoa</taxon>
        <taxon>Spiralia</taxon>
        <taxon>Lophotrochozoa</taxon>
        <taxon>Mollusca</taxon>
        <taxon>Bivalvia</taxon>
        <taxon>Autobranchia</taxon>
        <taxon>Heteroconchia</taxon>
        <taxon>Euheterodonta</taxon>
        <taxon>Imparidentia</taxon>
        <taxon>Neoheterodontei</taxon>
        <taxon>Myida</taxon>
        <taxon>Dreissenoidea</taxon>
        <taxon>Dreissenidae</taxon>
        <taxon>Dreissena</taxon>
    </lineage>
</organism>
<evidence type="ECO:0000313" key="1">
    <source>
        <dbReference type="EMBL" id="KAH3753931.1"/>
    </source>
</evidence>
<reference evidence="1" key="2">
    <citation type="submission" date="2020-11" db="EMBL/GenBank/DDBJ databases">
        <authorList>
            <person name="McCartney M.A."/>
            <person name="Auch B."/>
            <person name="Kono T."/>
            <person name="Mallez S."/>
            <person name="Becker A."/>
            <person name="Gohl D.M."/>
            <person name="Silverstein K.A.T."/>
            <person name="Koren S."/>
            <person name="Bechman K.B."/>
            <person name="Herman A."/>
            <person name="Abrahante J.E."/>
            <person name="Garbe J."/>
        </authorList>
    </citation>
    <scope>NUCLEOTIDE SEQUENCE</scope>
    <source>
        <strain evidence="1">Duluth1</strain>
        <tissue evidence="1">Whole animal</tissue>
    </source>
</reference>
<evidence type="ECO:0000313" key="2">
    <source>
        <dbReference type="Proteomes" id="UP000828390"/>
    </source>
</evidence>
<dbReference type="EMBL" id="JAIWYP010000010">
    <property type="protein sequence ID" value="KAH3753931.1"/>
    <property type="molecule type" value="Genomic_DNA"/>
</dbReference>
<name>A0A9D4DSD4_DREPO</name>
<reference evidence="1" key="1">
    <citation type="journal article" date="2019" name="bioRxiv">
        <title>The Genome of the Zebra Mussel, Dreissena polymorpha: A Resource for Invasive Species Research.</title>
        <authorList>
            <person name="McCartney M.A."/>
            <person name="Auch B."/>
            <person name="Kono T."/>
            <person name="Mallez S."/>
            <person name="Zhang Y."/>
            <person name="Obille A."/>
            <person name="Becker A."/>
            <person name="Abrahante J.E."/>
            <person name="Garbe J."/>
            <person name="Badalamenti J.P."/>
            <person name="Herman A."/>
            <person name="Mangelson H."/>
            <person name="Liachko I."/>
            <person name="Sullivan S."/>
            <person name="Sone E.D."/>
            <person name="Koren S."/>
            <person name="Silverstein K.A.T."/>
            <person name="Beckman K.B."/>
            <person name="Gohl D.M."/>
        </authorList>
    </citation>
    <scope>NUCLEOTIDE SEQUENCE</scope>
    <source>
        <strain evidence="1">Duluth1</strain>
        <tissue evidence="1">Whole animal</tissue>
    </source>
</reference>
<comment type="caution">
    <text evidence="1">The sequence shown here is derived from an EMBL/GenBank/DDBJ whole genome shotgun (WGS) entry which is preliminary data.</text>
</comment>
<sequence>MEAHPLRDTDIDLLWEVIIGTESPKGLVKYNLVEQLPSFRLARNHGAVQFATFDSVDSNGVDYIELNERQTKTRTGENIADIRKVSLKMFGKS</sequence>
<gene>
    <name evidence="1" type="ORF">DPMN_188584</name>
</gene>
<proteinExistence type="predicted"/>
<dbReference type="Proteomes" id="UP000828390">
    <property type="component" value="Unassembled WGS sequence"/>
</dbReference>
<protein>
    <submittedName>
        <fullName evidence="1">Uncharacterized protein</fullName>
    </submittedName>
</protein>
<keyword evidence="2" id="KW-1185">Reference proteome</keyword>
<accession>A0A9D4DSD4</accession>